<evidence type="ECO:0000313" key="2">
    <source>
        <dbReference type="EMBL" id="MCD7463133.1"/>
    </source>
</evidence>
<evidence type="ECO:0000256" key="1">
    <source>
        <dbReference type="SAM" id="MobiDB-lite"/>
    </source>
</evidence>
<dbReference type="InterPro" id="IPR017956">
    <property type="entry name" value="AT_hook_DNA-bd_motif"/>
</dbReference>
<feature type="compositionally biased region" description="Basic residues" evidence="1">
    <location>
        <begin position="308"/>
        <end position="321"/>
    </location>
</feature>
<reference evidence="2 3" key="1">
    <citation type="journal article" date="2021" name="BMC Genomics">
        <title>Datura genome reveals duplications of psychoactive alkaloid biosynthetic genes and high mutation rate following tissue culture.</title>
        <authorList>
            <person name="Rajewski A."/>
            <person name="Carter-House D."/>
            <person name="Stajich J."/>
            <person name="Litt A."/>
        </authorList>
    </citation>
    <scope>NUCLEOTIDE SEQUENCE [LARGE SCALE GENOMIC DNA]</scope>
    <source>
        <strain evidence="2">AR-01</strain>
    </source>
</reference>
<dbReference type="EMBL" id="JACEIK010000867">
    <property type="protein sequence ID" value="MCD7463133.1"/>
    <property type="molecule type" value="Genomic_DNA"/>
</dbReference>
<comment type="caution">
    <text evidence="2">The sequence shown here is derived from an EMBL/GenBank/DDBJ whole genome shotgun (WGS) entry which is preliminary data.</text>
</comment>
<feature type="region of interest" description="Disordered" evidence="1">
    <location>
        <begin position="22"/>
        <end position="211"/>
    </location>
</feature>
<dbReference type="SMART" id="SM00384">
    <property type="entry name" value="AT_hook"/>
    <property type="match status" value="5"/>
</dbReference>
<protein>
    <submittedName>
        <fullName evidence="2">Uncharacterized protein</fullName>
    </submittedName>
</protein>
<keyword evidence="3" id="KW-1185">Reference proteome</keyword>
<feature type="compositionally biased region" description="Basic and acidic residues" evidence="1">
    <location>
        <begin position="98"/>
        <end position="109"/>
    </location>
</feature>
<accession>A0ABS8SW40</accession>
<name>A0ABS8SW40_DATST</name>
<organism evidence="2 3">
    <name type="scientific">Datura stramonium</name>
    <name type="common">Jimsonweed</name>
    <name type="synonym">Common thornapple</name>
    <dbReference type="NCBI Taxonomy" id="4076"/>
    <lineage>
        <taxon>Eukaryota</taxon>
        <taxon>Viridiplantae</taxon>
        <taxon>Streptophyta</taxon>
        <taxon>Embryophyta</taxon>
        <taxon>Tracheophyta</taxon>
        <taxon>Spermatophyta</taxon>
        <taxon>Magnoliopsida</taxon>
        <taxon>eudicotyledons</taxon>
        <taxon>Gunneridae</taxon>
        <taxon>Pentapetalae</taxon>
        <taxon>asterids</taxon>
        <taxon>lamiids</taxon>
        <taxon>Solanales</taxon>
        <taxon>Solanaceae</taxon>
        <taxon>Solanoideae</taxon>
        <taxon>Datureae</taxon>
        <taxon>Datura</taxon>
    </lineage>
</organism>
<proteinExistence type="predicted"/>
<gene>
    <name evidence="2" type="ORF">HAX54_050017</name>
</gene>
<dbReference type="Proteomes" id="UP000823775">
    <property type="component" value="Unassembled WGS sequence"/>
</dbReference>
<feature type="compositionally biased region" description="Basic and acidic residues" evidence="1">
    <location>
        <begin position="26"/>
        <end position="46"/>
    </location>
</feature>
<feature type="region of interest" description="Disordered" evidence="1">
    <location>
        <begin position="278"/>
        <end position="321"/>
    </location>
</feature>
<sequence>MVDEVDGPIALLEYTSPNKESFTAFNKERDGGVQEGDVDVRCDEPKSGPTTEPNSTGTRNDVGSNDVATGTSNPVGPNDIVGTAAIVVAPSRGRGRLRKETSASEEPTRGRGMPRNDSSTSKVAGTPVRGRGRPRQATSTSKEGEAPARGGERSRQAKSTSEEVEAPARDRGRPAKYFSTSEAAEVPARGRGRQPKDSNATEVAKASSRGEDHQFHLLHMLTNHTWRGKEHPPYKRPKTVGMRVFVAENGFTTYNHGLPSSRILHSGARQPIRSAEATGDLGFKPRTGVRWKGKTTIRTGQLEEMRLNKRKKSSSAQSRKP</sequence>
<dbReference type="PRINTS" id="PR00929">
    <property type="entry name" value="ATHOOK"/>
</dbReference>
<feature type="compositionally biased region" description="Polar residues" evidence="1">
    <location>
        <begin position="48"/>
        <end position="75"/>
    </location>
</feature>
<feature type="compositionally biased region" description="Basic and acidic residues" evidence="1">
    <location>
        <begin position="142"/>
        <end position="155"/>
    </location>
</feature>
<evidence type="ECO:0000313" key="3">
    <source>
        <dbReference type="Proteomes" id="UP000823775"/>
    </source>
</evidence>